<dbReference type="InterPro" id="IPR036427">
    <property type="entry name" value="Bromodomain-like_sf"/>
</dbReference>
<feature type="compositionally biased region" description="Basic residues" evidence="9">
    <location>
        <begin position="194"/>
        <end position="204"/>
    </location>
</feature>
<keyword evidence="5 8" id="KW-0103">Bromodomain</keyword>
<feature type="compositionally biased region" description="Low complexity" evidence="9">
    <location>
        <begin position="392"/>
        <end position="406"/>
    </location>
</feature>
<dbReference type="InterPro" id="IPR037382">
    <property type="entry name" value="Rsc/polybromo"/>
</dbReference>
<evidence type="ECO:0000259" key="10">
    <source>
        <dbReference type="PROSITE" id="PS50014"/>
    </source>
</evidence>
<dbReference type="CDD" id="cd04369">
    <property type="entry name" value="Bromodomain"/>
    <property type="match status" value="2"/>
</dbReference>
<dbReference type="GO" id="GO:0006338">
    <property type="term" value="P:chromatin remodeling"/>
    <property type="evidence" value="ECO:0007669"/>
    <property type="project" value="InterPro"/>
</dbReference>
<feature type="region of interest" description="Disordered" evidence="9">
    <location>
        <begin position="153"/>
        <end position="224"/>
    </location>
</feature>
<keyword evidence="12" id="KW-1185">Reference proteome</keyword>
<comment type="subcellular location">
    <subcellularLocation>
        <location evidence="1">Nucleus</location>
    </subcellularLocation>
</comment>
<dbReference type="GO" id="GO:0016586">
    <property type="term" value="C:RSC-type complex"/>
    <property type="evidence" value="ECO:0007669"/>
    <property type="project" value="InterPro"/>
</dbReference>
<dbReference type="OrthoDB" id="6017at2759"/>
<evidence type="ECO:0000256" key="4">
    <source>
        <dbReference type="ARBA" id="ARBA00023015"/>
    </source>
</evidence>
<feature type="compositionally biased region" description="Polar residues" evidence="9">
    <location>
        <begin position="423"/>
        <end position="439"/>
    </location>
</feature>
<evidence type="ECO:0000256" key="7">
    <source>
        <dbReference type="ARBA" id="ARBA00023242"/>
    </source>
</evidence>
<dbReference type="GO" id="GO:0003682">
    <property type="term" value="F:chromatin binding"/>
    <property type="evidence" value="ECO:0007669"/>
    <property type="project" value="TreeGrafter"/>
</dbReference>
<gene>
    <name evidence="11" type="ORF">G7Y89_g3266</name>
</gene>
<evidence type="ECO:0000256" key="9">
    <source>
        <dbReference type="SAM" id="MobiDB-lite"/>
    </source>
</evidence>
<protein>
    <recommendedName>
        <fullName evidence="10">Bromo domain-containing protein</fullName>
    </recommendedName>
</protein>
<dbReference type="Gene3D" id="1.20.920.10">
    <property type="entry name" value="Bromodomain-like"/>
    <property type="match status" value="2"/>
</dbReference>
<dbReference type="InterPro" id="IPR001487">
    <property type="entry name" value="Bromodomain"/>
</dbReference>
<dbReference type="Pfam" id="PF22994">
    <property type="entry name" value="RSC4_Ig_like"/>
    <property type="match status" value="1"/>
</dbReference>
<evidence type="ECO:0000313" key="11">
    <source>
        <dbReference type="EMBL" id="KAF4634844.1"/>
    </source>
</evidence>
<keyword evidence="2" id="KW-0677">Repeat</keyword>
<evidence type="ECO:0000256" key="3">
    <source>
        <dbReference type="ARBA" id="ARBA00022853"/>
    </source>
</evidence>
<dbReference type="PANTHER" id="PTHR16062:SF19">
    <property type="entry name" value="PROTEIN POLYBROMO-1"/>
    <property type="match status" value="1"/>
</dbReference>
<feature type="region of interest" description="Disordered" evidence="9">
    <location>
        <begin position="1"/>
        <end position="39"/>
    </location>
</feature>
<evidence type="ECO:0000256" key="5">
    <source>
        <dbReference type="ARBA" id="ARBA00023117"/>
    </source>
</evidence>
<dbReference type="PANTHER" id="PTHR16062">
    <property type="entry name" value="SWI/SNF-RELATED"/>
    <property type="match status" value="1"/>
</dbReference>
<feature type="domain" description="Bromo" evidence="10">
    <location>
        <begin position="62"/>
        <end position="132"/>
    </location>
</feature>
<dbReference type="EMBL" id="JAAMPI010000156">
    <property type="protein sequence ID" value="KAF4634844.1"/>
    <property type="molecule type" value="Genomic_DNA"/>
</dbReference>
<reference evidence="11 12" key="1">
    <citation type="submission" date="2020-03" db="EMBL/GenBank/DDBJ databases">
        <title>Draft Genome Sequence of Cudoniella acicularis.</title>
        <authorList>
            <person name="Buettner E."/>
            <person name="Kellner H."/>
        </authorList>
    </citation>
    <scope>NUCLEOTIDE SEQUENCE [LARGE SCALE GENOMIC DNA]</scope>
    <source>
        <strain evidence="11 12">DSM 108380</strain>
    </source>
</reference>
<name>A0A8H4W8K0_9HELO</name>
<feature type="compositionally biased region" description="Polar residues" evidence="9">
    <location>
        <begin position="353"/>
        <end position="378"/>
    </location>
</feature>
<keyword evidence="6" id="KW-0804">Transcription</keyword>
<dbReference type="Proteomes" id="UP000566819">
    <property type="component" value="Unassembled WGS sequence"/>
</dbReference>
<dbReference type="AlphaFoldDB" id="A0A8H4W8K0"/>
<accession>A0A8H4W8K0</accession>
<comment type="caution">
    <text evidence="11">The sequence shown here is derived from an EMBL/GenBank/DDBJ whole genome shotgun (WGS) entry which is preliminary data.</text>
</comment>
<feature type="region of interest" description="Disordered" evidence="9">
    <location>
        <begin position="341"/>
        <end position="455"/>
    </location>
</feature>
<organism evidence="11 12">
    <name type="scientific">Cudoniella acicularis</name>
    <dbReference type="NCBI Taxonomy" id="354080"/>
    <lineage>
        <taxon>Eukaryota</taxon>
        <taxon>Fungi</taxon>
        <taxon>Dikarya</taxon>
        <taxon>Ascomycota</taxon>
        <taxon>Pezizomycotina</taxon>
        <taxon>Leotiomycetes</taxon>
        <taxon>Helotiales</taxon>
        <taxon>Tricladiaceae</taxon>
        <taxon>Cudoniella</taxon>
    </lineage>
</organism>
<proteinExistence type="predicted"/>
<dbReference type="GO" id="GO:0006368">
    <property type="term" value="P:transcription elongation by RNA polymerase II"/>
    <property type="evidence" value="ECO:0007669"/>
    <property type="project" value="TreeGrafter"/>
</dbReference>
<evidence type="ECO:0000256" key="1">
    <source>
        <dbReference type="ARBA" id="ARBA00004123"/>
    </source>
</evidence>
<feature type="compositionally biased region" description="Acidic residues" evidence="9">
    <location>
        <begin position="174"/>
        <end position="187"/>
    </location>
</feature>
<keyword evidence="7" id="KW-0539">Nucleus</keyword>
<dbReference type="SMART" id="SM00297">
    <property type="entry name" value="BROMO"/>
    <property type="match status" value="1"/>
</dbReference>
<evidence type="ECO:0000256" key="6">
    <source>
        <dbReference type="ARBA" id="ARBA00023163"/>
    </source>
</evidence>
<dbReference type="InterPro" id="IPR054551">
    <property type="entry name" value="RSC4_Ig-like"/>
</dbReference>
<sequence length="635" mass="70067">MDSKRKVNGGGHAAGDELDDRATKRRKVPADNNELLQGETVETTTQYGLKLVEIIKKTEDKSGRRIATSFLTLPDKDKHPEYRNVIVMPIALDTIQAKLERGEFKTLTDLESYFKRMISNAKEYNQKGSEIYDDAERLRKALSNFMTKTNPAYKNVPGYVAAPTPLPTKKVDVQEEEDEDAEGEPDSEAEKAAIAKRSRGRPPKSTKPQAPVKSATPAATESRNSRARFAKLNFQQAQEKILEELIQAKEYPERVKSRSGGKEASTEFKTWAAFEKEMGLIWSNAWQYNEDKSQISALAKDLKNHFNKLLKEAKQAVQEPTPKIHLKVNNNSEQKKITLKFGNRGSPAESPAPQVNGSSGTPANGTRRNPFGGSNTSIAPVPSLDQLERARSASGSAPSPTTSNSAVVKNEEARNSPAVPAPIQSNYRGTSQTVSTPGLPTSGMLPPSTPGISNHNMYTAGGYAQSFPHPHQPQFHVQNPAFESKWRQPGKSASDAMITNLSLATHPGLNISRHFKMDLPPSPTMAQQSITINLPHTHYFLQIKPTIATAVLDRQYKLFVTTNMSRLNAIPTIPGHNVDQRNPLFETRINPGVNRIEVELIAALPKGAHKSASGQEVELEKITIFANLLRDPEHR</sequence>
<dbReference type="PROSITE" id="PS50014">
    <property type="entry name" value="BROMODOMAIN_2"/>
    <property type="match status" value="1"/>
</dbReference>
<dbReference type="Pfam" id="PF00439">
    <property type="entry name" value="Bromodomain"/>
    <property type="match status" value="2"/>
</dbReference>
<dbReference type="SUPFAM" id="SSF47370">
    <property type="entry name" value="Bromodomain"/>
    <property type="match status" value="2"/>
</dbReference>
<keyword evidence="3" id="KW-0156">Chromatin regulator</keyword>
<evidence type="ECO:0000313" key="12">
    <source>
        <dbReference type="Proteomes" id="UP000566819"/>
    </source>
</evidence>
<evidence type="ECO:0000256" key="2">
    <source>
        <dbReference type="ARBA" id="ARBA00022737"/>
    </source>
</evidence>
<keyword evidence="4" id="KW-0805">Transcription regulation</keyword>
<evidence type="ECO:0000256" key="8">
    <source>
        <dbReference type="PROSITE-ProRule" id="PRU00035"/>
    </source>
</evidence>